<dbReference type="EMBL" id="CAJZAG010000017">
    <property type="protein sequence ID" value="CAG9186273.1"/>
    <property type="molecule type" value="Genomic_DNA"/>
</dbReference>
<feature type="chain" id="PRO_5047317739" evidence="2">
    <location>
        <begin position="22"/>
        <end position="88"/>
    </location>
</feature>
<feature type="signal peptide" evidence="2">
    <location>
        <begin position="1"/>
        <end position="21"/>
    </location>
</feature>
<keyword evidence="1" id="KW-0175">Coiled coil</keyword>
<feature type="coiled-coil region" evidence="1">
    <location>
        <begin position="47"/>
        <end position="74"/>
    </location>
</feature>
<reference evidence="3 4" key="1">
    <citation type="submission" date="2021-08" db="EMBL/GenBank/DDBJ databases">
        <authorList>
            <person name="Peeters C."/>
        </authorList>
    </citation>
    <scope>NUCLEOTIDE SEQUENCE [LARGE SCALE GENOMIC DNA]</scope>
    <source>
        <strain evidence="3 4">LMG 32289</strain>
    </source>
</reference>
<evidence type="ECO:0000256" key="1">
    <source>
        <dbReference type="SAM" id="Coils"/>
    </source>
</evidence>
<comment type="caution">
    <text evidence="3">The sequence shown here is derived from an EMBL/GenBank/DDBJ whole genome shotgun (WGS) entry which is preliminary data.</text>
</comment>
<evidence type="ECO:0000256" key="2">
    <source>
        <dbReference type="SAM" id="SignalP"/>
    </source>
</evidence>
<name>A0ABM8Y0Y7_9BURK</name>
<accession>A0ABM8Y0Y7</accession>
<dbReference type="RefSeq" id="WP_223995497.1">
    <property type="nucleotide sequence ID" value="NZ_CAJZAG010000017.1"/>
</dbReference>
<sequence>MKRVAILIAAILAMSALPATAQTASGSKSQPPSDEIVQMRQEISAARKTYNAKVAEAKKTYDEAKAAAAKERDAAISAARATANQKKS</sequence>
<gene>
    <name evidence="3" type="ORF">LMG32289_06347</name>
</gene>
<evidence type="ECO:0000313" key="3">
    <source>
        <dbReference type="EMBL" id="CAG9186273.1"/>
    </source>
</evidence>
<keyword evidence="2" id="KW-0732">Signal</keyword>
<dbReference type="Proteomes" id="UP000706525">
    <property type="component" value="Unassembled WGS sequence"/>
</dbReference>
<organism evidence="3 4">
    <name type="scientific">Cupriavidus pampae</name>
    <dbReference type="NCBI Taxonomy" id="659251"/>
    <lineage>
        <taxon>Bacteria</taxon>
        <taxon>Pseudomonadati</taxon>
        <taxon>Pseudomonadota</taxon>
        <taxon>Betaproteobacteria</taxon>
        <taxon>Burkholderiales</taxon>
        <taxon>Burkholderiaceae</taxon>
        <taxon>Cupriavidus</taxon>
    </lineage>
</organism>
<keyword evidence="4" id="KW-1185">Reference proteome</keyword>
<proteinExistence type="predicted"/>
<protein>
    <submittedName>
        <fullName evidence="3">Uncharacterized protein</fullName>
    </submittedName>
</protein>
<evidence type="ECO:0000313" key="4">
    <source>
        <dbReference type="Proteomes" id="UP000706525"/>
    </source>
</evidence>